<reference evidence="1 2" key="1">
    <citation type="journal article" date="2014" name="Curr. Biol.">
        <title>The genome of the clonal raider ant Cerapachys biroi.</title>
        <authorList>
            <person name="Oxley P.R."/>
            <person name="Ji L."/>
            <person name="Fetter-Pruneda I."/>
            <person name="McKenzie S.K."/>
            <person name="Li C."/>
            <person name="Hu H."/>
            <person name="Zhang G."/>
            <person name="Kronauer D.J."/>
        </authorList>
    </citation>
    <scope>NUCLEOTIDE SEQUENCE [LARGE SCALE GENOMIC DNA]</scope>
</reference>
<dbReference type="EMBL" id="KK107167">
    <property type="protein sequence ID" value="EZA56268.1"/>
    <property type="molecule type" value="Genomic_DNA"/>
</dbReference>
<evidence type="ECO:0000313" key="1">
    <source>
        <dbReference type="EMBL" id="EZA56268.1"/>
    </source>
</evidence>
<proteinExistence type="predicted"/>
<keyword evidence="2" id="KW-1185">Reference proteome</keyword>
<gene>
    <name evidence="1" type="ORF">X777_02886</name>
</gene>
<name>A0A026WJX7_OOCBI</name>
<dbReference type="AlphaFoldDB" id="A0A026WJX7"/>
<dbReference type="Proteomes" id="UP000053097">
    <property type="component" value="Unassembled WGS sequence"/>
</dbReference>
<sequence>MRIMQSSFSETRHVQRRIPVPICPCPLTRLIFAFAFHCSDRINDSCPPCMDAQHCEGCELALGSGNRQHFPDYRGAPASLRNV</sequence>
<protein>
    <submittedName>
        <fullName evidence="1">Uncharacterized protein</fullName>
    </submittedName>
</protein>
<organism evidence="1 2">
    <name type="scientific">Ooceraea biroi</name>
    <name type="common">Clonal raider ant</name>
    <name type="synonym">Cerapachys biroi</name>
    <dbReference type="NCBI Taxonomy" id="2015173"/>
    <lineage>
        <taxon>Eukaryota</taxon>
        <taxon>Metazoa</taxon>
        <taxon>Ecdysozoa</taxon>
        <taxon>Arthropoda</taxon>
        <taxon>Hexapoda</taxon>
        <taxon>Insecta</taxon>
        <taxon>Pterygota</taxon>
        <taxon>Neoptera</taxon>
        <taxon>Endopterygota</taxon>
        <taxon>Hymenoptera</taxon>
        <taxon>Apocrita</taxon>
        <taxon>Aculeata</taxon>
        <taxon>Formicoidea</taxon>
        <taxon>Formicidae</taxon>
        <taxon>Dorylinae</taxon>
        <taxon>Ooceraea</taxon>
    </lineage>
</organism>
<evidence type="ECO:0000313" key="2">
    <source>
        <dbReference type="Proteomes" id="UP000053097"/>
    </source>
</evidence>
<accession>A0A026WJX7</accession>